<gene>
    <name evidence="1" type="ORF">NEE01_17855</name>
</gene>
<organism evidence="1 2">
    <name type="scientific">Sphingomonas lycopersici</name>
    <dbReference type="NCBI Taxonomy" id="2951807"/>
    <lineage>
        <taxon>Bacteria</taxon>
        <taxon>Pseudomonadati</taxon>
        <taxon>Pseudomonadota</taxon>
        <taxon>Alphaproteobacteria</taxon>
        <taxon>Sphingomonadales</taxon>
        <taxon>Sphingomonadaceae</taxon>
        <taxon>Sphingomonas</taxon>
    </lineage>
</organism>
<protein>
    <submittedName>
        <fullName evidence="1">DUF2793 domain-containing protein</fullName>
    </submittedName>
</protein>
<dbReference type="Pfam" id="PF10983">
    <property type="entry name" value="DUF2793"/>
    <property type="match status" value="1"/>
</dbReference>
<proteinExistence type="predicted"/>
<dbReference type="Proteomes" id="UP001165565">
    <property type="component" value="Unassembled WGS sequence"/>
</dbReference>
<comment type="caution">
    <text evidence="1">The sequence shown here is derived from an EMBL/GenBank/DDBJ whole genome shotgun (WGS) entry which is preliminary data.</text>
</comment>
<dbReference type="AlphaFoldDB" id="A0AA42CVI9"/>
<sequence length="166" mass="17174">MTDERSPRLALPLLQPGQAQKEVDHNEALALLDIAVQPVVEAVSVDVPPAAPAAGQCWIVGAAPGGEWAGRGAMLAGWTASGWRYVAPVEGMVAWSLADRVAVRFEAGAWRVGEMRATRLLVGGEQVIGARRAAIADPAGGTTVDGAARATLREVLAALRGHGLIA</sequence>
<dbReference type="EMBL" id="JANFAV010000014">
    <property type="protein sequence ID" value="MCW6536646.1"/>
    <property type="molecule type" value="Genomic_DNA"/>
</dbReference>
<name>A0AA42CVI9_9SPHN</name>
<evidence type="ECO:0000313" key="2">
    <source>
        <dbReference type="Proteomes" id="UP001165565"/>
    </source>
</evidence>
<keyword evidence="2" id="KW-1185">Reference proteome</keyword>
<dbReference type="RefSeq" id="WP_179513187.1">
    <property type="nucleotide sequence ID" value="NZ_JANFAU010000012.1"/>
</dbReference>
<reference evidence="1" key="1">
    <citation type="submission" date="2022-06" db="EMBL/GenBank/DDBJ databases">
        <title>Sphingomonas sp. nov. isolated from rhizosphere soil of tomato.</title>
        <authorList>
            <person name="Dong H."/>
            <person name="Gao R."/>
        </authorList>
    </citation>
    <scope>NUCLEOTIDE SEQUENCE</scope>
    <source>
        <strain evidence="1">MMSM24</strain>
    </source>
</reference>
<dbReference type="InterPro" id="IPR021251">
    <property type="entry name" value="DUF2793"/>
</dbReference>
<evidence type="ECO:0000313" key="1">
    <source>
        <dbReference type="EMBL" id="MCW6536646.1"/>
    </source>
</evidence>
<accession>A0AA42CVI9</accession>